<dbReference type="Pfam" id="PF03522">
    <property type="entry name" value="SLC12"/>
    <property type="match status" value="1"/>
</dbReference>
<keyword evidence="2" id="KW-0812">Transmembrane</keyword>
<dbReference type="EMBL" id="KE125013">
    <property type="protein sequence ID" value="EPB72966.1"/>
    <property type="molecule type" value="Genomic_DNA"/>
</dbReference>
<evidence type="ECO:0000313" key="6">
    <source>
        <dbReference type="EMBL" id="EPB72966.1"/>
    </source>
</evidence>
<comment type="subcellular location">
    <subcellularLocation>
        <location evidence="1">Membrane</location>
        <topology evidence="1">Multi-pass membrane protein</topology>
    </subcellularLocation>
</comment>
<dbReference type="GO" id="GO:0055064">
    <property type="term" value="P:chloride ion homeostasis"/>
    <property type="evidence" value="ECO:0007669"/>
    <property type="project" value="TreeGrafter"/>
</dbReference>
<feature type="domain" description="SLC12A transporter C-terminal" evidence="5">
    <location>
        <begin position="28"/>
        <end position="101"/>
    </location>
</feature>
<sequence length="129" mass="14603">MIKLANTEEHVKNYRPQLLVLCGNAAARPSLVDFANSITKGTSLMMCGYVVPYNPSDRVYSVMRKLERQLSEWLRKRRVKAFYAAVANPSLRAGAQSLIQVNTDTSALLCFYSHNYRCADSVNYDQISF</sequence>
<evidence type="ECO:0000256" key="4">
    <source>
        <dbReference type="ARBA" id="ARBA00023136"/>
    </source>
</evidence>
<dbReference type="GO" id="GO:0006884">
    <property type="term" value="P:cell volume homeostasis"/>
    <property type="evidence" value="ECO:0007669"/>
    <property type="project" value="TreeGrafter"/>
</dbReference>
<name>A0A0D6LSF8_9BILA</name>
<dbReference type="AlphaFoldDB" id="A0A0D6LSF8"/>
<evidence type="ECO:0000313" key="7">
    <source>
        <dbReference type="Proteomes" id="UP000054495"/>
    </source>
</evidence>
<dbReference type="GO" id="GO:0008511">
    <property type="term" value="F:sodium:potassium:chloride symporter activity"/>
    <property type="evidence" value="ECO:0007669"/>
    <property type="project" value="TreeGrafter"/>
</dbReference>
<evidence type="ECO:0000256" key="3">
    <source>
        <dbReference type="ARBA" id="ARBA00022989"/>
    </source>
</evidence>
<dbReference type="InterPro" id="IPR018491">
    <property type="entry name" value="SLC12_C"/>
</dbReference>
<dbReference type="Proteomes" id="UP000054495">
    <property type="component" value="Unassembled WGS sequence"/>
</dbReference>
<keyword evidence="4" id="KW-0472">Membrane</keyword>
<dbReference type="PANTHER" id="PTHR11827:SF103">
    <property type="entry name" value="SODIUM CHLORIDE COTRANSPORTER 69, ISOFORM E"/>
    <property type="match status" value="1"/>
</dbReference>
<keyword evidence="3" id="KW-1133">Transmembrane helix</keyword>
<organism evidence="6 7">
    <name type="scientific">Ancylostoma ceylanicum</name>
    <dbReference type="NCBI Taxonomy" id="53326"/>
    <lineage>
        <taxon>Eukaryota</taxon>
        <taxon>Metazoa</taxon>
        <taxon>Ecdysozoa</taxon>
        <taxon>Nematoda</taxon>
        <taxon>Chromadorea</taxon>
        <taxon>Rhabditida</taxon>
        <taxon>Rhabditina</taxon>
        <taxon>Rhabditomorpha</taxon>
        <taxon>Strongyloidea</taxon>
        <taxon>Ancylostomatidae</taxon>
        <taxon>Ancylostomatinae</taxon>
        <taxon>Ancylostoma</taxon>
    </lineage>
</organism>
<proteinExistence type="predicted"/>
<dbReference type="PANTHER" id="PTHR11827">
    <property type="entry name" value="SOLUTE CARRIER FAMILY 12, CATION COTRANSPORTERS"/>
    <property type="match status" value="1"/>
</dbReference>
<evidence type="ECO:0000259" key="5">
    <source>
        <dbReference type="Pfam" id="PF03522"/>
    </source>
</evidence>
<reference evidence="6 7" key="1">
    <citation type="submission" date="2013-05" db="EMBL/GenBank/DDBJ databases">
        <title>Draft genome of the parasitic nematode Anyclostoma ceylanicum.</title>
        <authorList>
            <person name="Mitreva M."/>
        </authorList>
    </citation>
    <scope>NUCLEOTIDE SEQUENCE [LARGE SCALE GENOMIC DNA]</scope>
</reference>
<keyword evidence="7" id="KW-1185">Reference proteome</keyword>
<dbReference type="GO" id="GO:0055078">
    <property type="term" value="P:sodium ion homeostasis"/>
    <property type="evidence" value="ECO:0007669"/>
    <property type="project" value="TreeGrafter"/>
</dbReference>
<evidence type="ECO:0000256" key="2">
    <source>
        <dbReference type="ARBA" id="ARBA00022692"/>
    </source>
</evidence>
<dbReference type="GO" id="GO:1990573">
    <property type="term" value="P:potassium ion import across plasma membrane"/>
    <property type="evidence" value="ECO:0007669"/>
    <property type="project" value="TreeGrafter"/>
</dbReference>
<dbReference type="InterPro" id="IPR004842">
    <property type="entry name" value="SLC12A_fam"/>
</dbReference>
<dbReference type="GO" id="GO:0055075">
    <property type="term" value="P:potassium ion homeostasis"/>
    <property type="evidence" value="ECO:0007669"/>
    <property type="project" value="TreeGrafter"/>
</dbReference>
<protein>
    <recommendedName>
        <fullName evidence="5">SLC12A transporter C-terminal domain-containing protein</fullName>
    </recommendedName>
</protein>
<accession>A0A0D6LSF8</accession>
<gene>
    <name evidence="6" type="ORF">ANCCEY_07923</name>
</gene>
<dbReference type="GO" id="GO:0016020">
    <property type="term" value="C:membrane"/>
    <property type="evidence" value="ECO:0007669"/>
    <property type="project" value="UniProtKB-SubCell"/>
</dbReference>
<evidence type="ECO:0000256" key="1">
    <source>
        <dbReference type="ARBA" id="ARBA00004141"/>
    </source>
</evidence>